<dbReference type="AlphaFoldDB" id="A0AAE3EXY5"/>
<dbReference type="InterPro" id="IPR010621">
    <property type="entry name" value="DUF1214"/>
</dbReference>
<dbReference type="InterPro" id="IPR037050">
    <property type="entry name" value="DUF1254_sf"/>
</dbReference>
<accession>A0AAE3EXY5</accession>
<evidence type="ECO:0000259" key="1">
    <source>
        <dbReference type="Pfam" id="PF06742"/>
    </source>
</evidence>
<dbReference type="InterPro" id="IPR037049">
    <property type="entry name" value="DUF1214_C_sf"/>
</dbReference>
<name>A0AAE3EXY5_9FLAO</name>
<organism evidence="3 4">
    <name type="scientific">Cerina litoralis</name>
    <dbReference type="NCBI Taxonomy" id="2874477"/>
    <lineage>
        <taxon>Bacteria</taxon>
        <taxon>Pseudomonadati</taxon>
        <taxon>Bacteroidota</taxon>
        <taxon>Flavobacteriia</taxon>
        <taxon>Flavobacteriales</taxon>
        <taxon>Flavobacteriaceae</taxon>
        <taxon>Cerina</taxon>
    </lineage>
</organism>
<dbReference type="SUPFAM" id="SSF160935">
    <property type="entry name" value="VPA0735-like"/>
    <property type="match status" value="1"/>
</dbReference>
<comment type="caution">
    <text evidence="3">The sequence shown here is derived from an EMBL/GenBank/DDBJ whole genome shotgun (WGS) entry which is preliminary data.</text>
</comment>
<evidence type="ECO:0000259" key="2">
    <source>
        <dbReference type="Pfam" id="PF06863"/>
    </source>
</evidence>
<protein>
    <submittedName>
        <fullName evidence="3">DUF1254 domain-containing protein</fullName>
    </submittedName>
</protein>
<sequence>MHLKHKLPIAIGILSLLVMGCQNSKEEQKTENTTVETQSFESILEKYNTDIPTKILTPDVVDTRIGTLNFFDGLPSEETVTKVYDNLDFMRGVETFLNGIPATSIEGLRLGSRDAGAKKSNQVVLFEDMMNSNQLFLTGNTSTVYASAFLDLKEDGPTVVEVPAGSGPGTVDDAYFRFVIDMGAPGPDRGKGGKYLILPPDYEGETPKGYFVAKSTSYVNWVILRGFLVDGKPDKSTKMYREGLKIYPLKDKDNQPAMEFINGSAIEFNTIHANNYDFYAELGDVIQREPVSFLDPELRGLFASIGIEKGKPFSPDERMKGILTDAVAVGNATARAIVFRSREKEASIFKTGHWESGFIGGSYQWLKDDGRGGRFLDARTRFFYAATVNTPAMVLKMVGKGSQYAMAVRDSEGNYLDGNKNYTLNIPANVPAKEFWSVVMYDPQTRSELQTDQLLPSISSQRTPLVKNEDGSVTIFVGPENNAPKGKEANWLQSRAGKGFFVLFRLYGPLEPWFNQTWIPGDFELVK</sequence>
<feature type="domain" description="DUF1254" evidence="2">
    <location>
        <begin position="121"/>
        <end position="248"/>
    </location>
</feature>
<dbReference type="PANTHER" id="PTHR36509">
    <property type="entry name" value="BLL3101 PROTEIN"/>
    <property type="match status" value="1"/>
</dbReference>
<dbReference type="Gene3D" id="1.10.3360.10">
    <property type="entry name" value="VPA0735-like domain"/>
    <property type="match status" value="1"/>
</dbReference>
<dbReference type="Pfam" id="PF06863">
    <property type="entry name" value="DUF1254"/>
    <property type="match status" value="1"/>
</dbReference>
<dbReference type="InterPro" id="IPR010679">
    <property type="entry name" value="DUF1254"/>
</dbReference>
<dbReference type="Gene3D" id="2.60.40.1610">
    <property type="entry name" value="Domain of unknown function DUF1254"/>
    <property type="match status" value="1"/>
</dbReference>
<gene>
    <name evidence="3" type="ORF">K8352_16270</name>
</gene>
<dbReference type="PANTHER" id="PTHR36509:SF3">
    <property type="entry name" value="SIGNAL PEPTIDE PROTEIN"/>
    <property type="match status" value="1"/>
</dbReference>
<proteinExistence type="predicted"/>
<dbReference type="Proteomes" id="UP001200642">
    <property type="component" value="Unassembled WGS sequence"/>
</dbReference>
<evidence type="ECO:0000313" key="4">
    <source>
        <dbReference type="Proteomes" id="UP001200642"/>
    </source>
</evidence>
<dbReference type="Pfam" id="PF06742">
    <property type="entry name" value="DUF1214"/>
    <property type="match status" value="1"/>
</dbReference>
<reference evidence="3" key="1">
    <citation type="submission" date="2023-02" db="EMBL/GenBank/DDBJ databases">
        <title>Genome of Flavobacteriaceae gen. nov. sp. strain F89.</title>
        <authorList>
            <person name="Wang Y."/>
        </authorList>
    </citation>
    <scope>NUCLEOTIDE SEQUENCE</scope>
    <source>
        <strain evidence="3">F89</strain>
    </source>
</reference>
<feature type="domain" description="DUF1214" evidence="1">
    <location>
        <begin position="402"/>
        <end position="510"/>
    </location>
</feature>
<evidence type="ECO:0000313" key="3">
    <source>
        <dbReference type="EMBL" id="MCG2462318.1"/>
    </source>
</evidence>
<keyword evidence="4" id="KW-1185">Reference proteome</keyword>
<dbReference type="PROSITE" id="PS51257">
    <property type="entry name" value="PROKAR_LIPOPROTEIN"/>
    <property type="match status" value="1"/>
</dbReference>
<dbReference type="RefSeq" id="WP_317903458.1">
    <property type="nucleotide sequence ID" value="NZ_JAIRBC010000029.1"/>
</dbReference>
<dbReference type="Gene3D" id="2.60.120.600">
    <property type="entry name" value="Domain of unknown function DUF1214, C-terminal domain"/>
    <property type="match status" value="1"/>
</dbReference>
<dbReference type="EMBL" id="JAIRBC010000029">
    <property type="protein sequence ID" value="MCG2462318.1"/>
    <property type="molecule type" value="Genomic_DNA"/>
</dbReference>